<evidence type="ECO:0000256" key="2">
    <source>
        <dbReference type="SAM" id="MobiDB-lite"/>
    </source>
</evidence>
<feature type="compositionally biased region" description="Basic and acidic residues" evidence="2">
    <location>
        <begin position="204"/>
        <end position="214"/>
    </location>
</feature>
<comment type="caution">
    <text evidence="5">The sequence shown here is derived from an EMBL/GenBank/DDBJ whole genome shotgun (WGS) entry which is preliminary data.</text>
</comment>
<dbReference type="InterPro" id="IPR054722">
    <property type="entry name" value="PolX-like_BBD"/>
</dbReference>
<keyword evidence="1" id="KW-0645">Protease</keyword>
<dbReference type="PANTHER" id="PTHR11439">
    <property type="entry name" value="GAG-POL-RELATED RETROTRANSPOSON"/>
    <property type="match status" value="1"/>
</dbReference>
<dbReference type="GO" id="GO:0004190">
    <property type="term" value="F:aspartic-type endopeptidase activity"/>
    <property type="evidence" value="ECO:0007669"/>
    <property type="project" value="UniProtKB-KW"/>
</dbReference>
<dbReference type="PANTHER" id="PTHR11439:SF491">
    <property type="entry name" value="INTEGRASE CATALYTIC DOMAIN-CONTAINING PROTEIN"/>
    <property type="match status" value="1"/>
</dbReference>
<dbReference type="CDD" id="cd09272">
    <property type="entry name" value="RNase_HI_RT_Ty1"/>
    <property type="match status" value="1"/>
</dbReference>
<keyword evidence="1" id="KW-0378">Hydrolase</keyword>
<dbReference type="AlphaFoldDB" id="A0AAW2W411"/>
<proteinExistence type="predicted"/>
<evidence type="ECO:0000259" key="4">
    <source>
        <dbReference type="Pfam" id="PF22936"/>
    </source>
</evidence>
<evidence type="ECO:0000313" key="5">
    <source>
        <dbReference type="EMBL" id="KAL0435944.1"/>
    </source>
</evidence>
<dbReference type="Pfam" id="PF07727">
    <property type="entry name" value="RVT_2"/>
    <property type="match status" value="1"/>
</dbReference>
<dbReference type="Pfam" id="PF22936">
    <property type="entry name" value="Pol_BBD"/>
    <property type="match status" value="1"/>
</dbReference>
<gene>
    <name evidence="5" type="ORF">Sradi_0302300</name>
</gene>
<organism evidence="5">
    <name type="scientific">Sesamum radiatum</name>
    <name type="common">Black benniseed</name>
    <dbReference type="NCBI Taxonomy" id="300843"/>
    <lineage>
        <taxon>Eukaryota</taxon>
        <taxon>Viridiplantae</taxon>
        <taxon>Streptophyta</taxon>
        <taxon>Embryophyta</taxon>
        <taxon>Tracheophyta</taxon>
        <taxon>Spermatophyta</taxon>
        <taxon>Magnoliopsida</taxon>
        <taxon>eudicotyledons</taxon>
        <taxon>Gunneridae</taxon>
        <taxon>Pentapetalae</taxon>
        <taxon>asterids</taxon>
        <taxon>lamiids</taxon>
        <taxon>Lamiales</taxon>
        <taxon>Pedaliaceae</taxon>
        <taxon>Sesamum</taxon>
    </lineage>
</organism>
<evidence type="ECO:0000256" key="1">
    <source>
        <dbReference type="ARBA" id="ARBA00022750"/>
    </source>
</evidence>
<sequence length="550" mass="62716">MANEKLCDIHGLGDVCMIFENGFQLTLKNVRHVPDLAHNLMSCSALEEEGLEGKWGKGIMKISKGSLTMFKAERKRNLYVCTVKYISLAASVTKKNDSDLWHKRKTTQSAFSICPTPKPTSSSCILDYVHADVWGPANIETHGGNRYFLSIIDNFSRKSLVPKNVFIGYPEGVKGYRLWNSPKNTEEYNIETTFNKVENSLEDNQQREENREERIDEETEAINNETENENQYLLARDRERRETRIPSRFQDYHLALNIEHAEPTTFDEALKSPDSEQWLSAMKEEMKSLYDNKTWDLVPKPKDVSVVDLPIFLVLYVDDMLIASPSLTLITKLQNSLCKTFEMKDLGNAKKILGMTIERDRKNFTISLNQSAYINSVLKRFSMIDSKPSSVPLATHFQLCKEQCPKTDSEKKKMNKIPYSNAIGSVMYLMVSTRPDIAYAVSCLSRYMSNPGAPHWEALKWLLRYLKGSMNTGIKFSKCPKGVNLLGYVDSNYANDKDSRKSTTSYVFTLCGACISWKSQLQNIVALSTTEAEYIATTEAFKEAIWLEVY</sequence>
<feature type="domain" description="Retrovirus-related Pol polyprotein from transposon TNT 1-94-like beta-barrel" evidence="4">
    <location>
        <begin position="1"/>
        <end position="50"/>
    </location>
</feature>
<name>A0AAW2W411_SESRA</name>
<dbReference type="InterPro" id="IPR043502">
    <property type="entry name" value="DNA/RNA_pol_sf"/>
</dbReference>
<evidence type="ECO:0000259" key="3">
    <source>
        <dbReference type="Pfam" id="PF07727"/>
    </source>
</evidence>
<feature type="region of interest" description="Disordered" evidence="2">
    <location>
        <begin position="200"/>
        <end position="227"/>
    </location>
</feature>
<dbReference type="EMBL" id="JACGWJ010000002">
    <property type="protein sequence ID" value="KAL0435944.1"/>
    <property type="molecule type" value="Genomic_DNA"/>
</dbReference>
<dbReference type="InterPro" id="IPR013103">
    <property type="entry name" value="RVT_2"/>
</dbReference>
<protein>
    <submittedName>
        <fullName evidence="5">Retrovirus-related Pol polyprotein from transposon TNT 1-94</fullName>
    </submittedName>
</protein>
<keyword evidence="1" id="KW-0064">Aspartyl protease</keyword>
<reference evidence="5" key="1">
    <citation type="submission" date="2020-06" db="EMBL/GenBank/DDBJ databases">
        <authorList>
            <person name="Li T."/>
            <person name="Hu X."/>
            <person name="Zhang T."/>
            <person name="Song X."/>
            <person name="Zhang H."/>
            <person name="Dai N."/>
            <person name="Sheng W."/>
            <person name="Hou X."/>
            <person name="Wei L."/>
        </authorList>
    </citation>
    <scope>NUCLEOTIDE SEQUENCE</scope>
    <source>
        <strain evidence="5">G02</strain>
        <tissue evidence="5">Leaf</tissue>
    </source>
</reference>
<accession>A0AAW2W411</accession>
<dbReference type="SUPFAM" id="SSF56672">
    <property type="entry name" value="DNA/RNA polymerases"/>
    <property type="match status" value="1"/>
</dbReference>
<feature type="domain" description="Reverse transcriptase Ty1/copia-type" evidence="3">
    <location>
        <begin position="311"/>
        <end position="393"/>
    </location>
</feature>
<reference evidence="5" key="2">
    <citation type="journal article" date="2024" name="Plant">
        <title>Genomic evolution and insights into agronomic trait innovations of Sesamum species.</title>
        <authorList>
            <person name="Miao H."/>
            <person name="Wang L."/>
            <person name="Qu L."/>
            <person name="Liu H."/>
            <person name="Sun Y."/>
            <person name="Le M."/>
            <person name="Wang Q."/>
            <person name="Wei S."/>
            <person name="Zheng Y."/>
            <person name="Lin W."/>
            <person name="Duan Y."/>
            <person name="Cao H."/>
            <person name="Xiong S."/>
            <person name="Wang X."/>
            <person name="Wei L."/>
            <person name="Li C."/>
            <person name="Ma Q."/>
            <person name="Ju M."/>
            <person name="Zhao R."/>
            <person name="Li G."/>
            <person name="Mu C."/>
            <person name="Tian Q."/>
            <person name="Mei H."/>
            <person name="Zhang T."/>
            <person name="Gao T."/>
            <person name="Zhang H."/>
        </authorList>
    </citation>
    <scope>NUCLEOTIDE SEQUENCE</scope>
    <source>
        <strain evidence="5">G02</strain>
    </source>
</reference>